<comment type="subcellular location">
    <subcellularLocation>
        <location evidence="1">Cell membrane</location>
        <topology evidence="1">Multi-pass membrane protein</topology>
    </subcellularLocation>
</comment>
<dbReference type="HOGENOM" id="CLU_019200_4_0_3"/>
<evidence type="ECO:0000313" key="11">
    <source>
        <dbReference type="Proteomes" id="UP000001405"/>
    </source>
</evidence>
<keyword evidence="4 10" id="KW-0808">Transferase</keyword>
<dbReference type="Proteomes" id="UP000001405">
    <property type="component" value="Chromosome"/>
</dbReference>
<evidence type="ECO:0000256" key="5">
    <source>
        <dbReference type="ARBA" id="ARBA00022692"/>
    </source>
</evidence>
<dbReference type="AlphaFoldDB" id="D3ENC0"/>
<dbReference type="InterPro" id="IPR050297">
    <property type="entry name" value="LipidA_mod_glycosyltrf_83"/>
</dbReference>
<evidence type="ECO:0000256" key="2">
    <source>
        <dbReference type="ARBA" id="ARBA00022475"/>
    </source>
</evidence>
<accession>D3ENC0</accession>
<dbReference type="STRING" id="1453429.UCYN_02210"/>
<feature type="transmembrane region" description="Helical" evidence="8">
    <location>
        <begin position="64"/>
        <end position="82"/>
    </location>
</feature>
<dbReference type="RefSeq" id="WP_012953635.1">
    <property type="nucleotide sequence ID" value="NC_013771.1"/>
</dbReference>
<feature type="transmembrane region" description="Helical" evidence="8">
    <location>
        <begin position="399"/>
        <end position="421"/>
    </location>
</feature>
<dbReference type="EMBL" id="CP001842">
    <property type="protein sequence ID" value="ADB94970.1"/>
    <property type="molecule type" value="Genomic_DNA"/>
</dbReference>
<feature type="transmembrane region" description="Helical" evidence="8">
    <location>
        <begin position="89"/>
        <end position="108"/>
    </location>
</feature>
<feature type="transmembrane region" description="Helical" evidence="8">
    <location>
        <begin position="291"/>
        <end position="309"/>
    </location>
</feature>
<dbReference type="GO" id="GO:0005886">
    <property type="term" value="C:plasma membrane"/>
    <property type="evidence" value="ECO:0007669"/>
    <property type="project" value="UniProtKB-SubCell"/>
</dbReference>
<evidence type="ECO:0000256" key="4">
    <source>
        <dbReference type="ARBA" id="ARBA00022679"/>
    </source>
</evidence>
<feature type="transmembrane region" description="Helical" evidence="8">
    <location>
        <begin position="345"/>
        <end position="365"/>
    </location>
</feature>
<dbReference type="GO" id="GO:0016763">
    <property type="term" value="F:pentosyltransferase activity"/>
    <property type="evidence" value="ECO:0007669"/>
    <property type="project" value="TreeGrafter"/>
</dbReference>
<dbReference type="InterPro" id="IPR038731">
    <property type="entry name" value="RgtA/B/C-like"/>
</dbReference>
<sequence length="515" mass="59558">MIRLNIKNDVSWFLLLLILALFIWLIRLGDLPIRDWDEGYYATVASNMFESGDWLYLKYHNQPFLLKPPLIIWLINLSYHLGGINEFTTRLPCALLTAVGIPLLYLVGRNIFHTQLPAILSSLVYLTSLPILRHGRLAMIDGMVNTFLILCILSLLKSKKQPLWILGFGIGLGMIALSKGILAIALGGVLGVYMLLSDYSKLFKSNLFWIGLLIGFSPVFIWYYFQINFYGEKFIEVHFFQQNFDRLSTAVEGNKGEVWYYILELAKYSFPWLIFFPGGLIVAWKKRQKNLIKLIATGFFLFLFIITIMGTKLPWYIMPVYPFFALATGYNLSYFYSYPKSFPKVLMLGMSALTYLILGLGIYIFREPQQFIFQLIFFTFFNTFLWTNQKLYKKSSSFITVLIVGLYLSLTLLMISNSWLWELNESFPVKSVAKLIRENTPIDTIVYTSFPYNRPSLDFYSKRQVISQNKNELDILALNSSYLLLEDRKALDFKLIDAKMLGEASGFILISTQKE</sequence>
<evidence type="ECO:0000256" key="8">
    <source>
        <dbReference type="SAM" id="Phobius"/>
    </source>
</evidence>
<keyword evidence="5 8" id="KW-0812">Transmembrane</keyword>
<feature type="domain" description="Glycosyltransferase RgtA/B/C/D-like" evidence="9">
    <location>
        <begin position="67"/>
        <end position="222"/>
    </location>
</feature>
<dbReference type="PANTHER" id="PTHR33908">
    <property type="entry name" value="MANNOSYLTRANSFERASE YKCB-RELATED"/>
    <property type="match status" value="1"/>
</dbReference>
<organism evidence="11">
    <name type="scientific">Atelocyanobacterium thalassa (isolate ALOHA)</name>
    <dbReference type="NCBI Taxonomy" id="1453429"/>
    <lineage>
        <taxon>Bacteria</taxon>
        <taxon>Bacillati</taxon>
        <taxon>Cyanobacteriota</taxon>
        <taxon>Cyanophyceae</taxon>
        <taxon>Oscillatoriophycideae</taxon>
        <taxon>Chroococcales</taxon>
        <taxon>Aphanothecaceae</taxon>
        <taxon>Candidatus Atelocyanobacterium</taxon>
        <taxon>Candidatus Atelocyanobacterium thalassae</taxon>
    </lineage>
</organism>
<feature type="transmembrane region" description="Helical" evidence="8">
    <location>
        <begin position="162"/>
        <end position="195"/>
    </location>
</feature>
<keyword evidence="7 8" id="KW-0472">Membrane</keyword>
<protein>
    <submittedName>
        <fullName evidence="10">PMT family glycosyltransferase, 4-amino-4-deoxy-L-arabinose transferase</fullName>
    </submittedName>
</protein>
<name>D3ENC0_ATETH</name>
<evidence type="ECO:0000259" key="9">
    <source>
        <dbReference type="Pfam" id="PF13231"/>
    </source>
</evidence>
<dbReference type="GO" id="GO:0009103">
    <property type="term" value="P:lipopolysaccharide biosynthetic process"/>
    <property type="evidence" value="ECO:0007669"/>
    <property type="project" value="UniProtKB-ARBA"/>
</dbReference>
<evidence type="ECO:0000256" key="7">
    <source>
        <dbReference type="ARBA" id="ARBA00023136"/>
    </source>
</evidence>
<dbReference type="Pfam" id="PF13231">
    <property type="entry name" value="PMT_2"/>
    <property type="match status" value="1"/>
</dbReference>
<feature type="transmembrane region" description="Helical" evidence="8">
    <location>
        <begin position="315"/>
        <end position="333"/>
    </location>
</feature>
<dbReference type="KEGG" id="cyu:UCYN_02210"/>
<feature type="transmembrane region" description="Helical" evidence="8">
    <location>
        <begin position="371"/>
        <end position="387"/>
    </location>
</feature>
<evidence type="ECO:0000256" key="1">
    <source>
        <dbReference type="ARBA" id="ARBA00004651"/>
    </source>
</evidence>
<dbReference type="GO" id="GO:0010041">
    <property type="term" value="P:response to iron(III) ion"/>
    <property type="evidence" value="ECO:0007669"/>
    <property type="project" value="TreeGrafter"/>
</dbReference>
<dbReference type="CAZy" id="GT83">
    <property type="family name" value="Glycosyltransferase Family 83"/>
</dbReference>
<keyword evidence="6 8" id="KW-1133">Transmembrane helix</keyword>
<keyword evidence="2" id="KW-1003">Cell membrane</keyword>
<dbReference type="PANTHER" id="PTHR33908:SF3">
    <property type="entry name" value="UNDECAPRENYL PHOSPHATE-ALPHA-4-AMINO-4-DEOXY-L-ARABINOSE ARABINOSYL TRANSFERASE"/>
    <property type="match status" value="1"/>
</dbReference>
<dbReference type="PATRIC" id="fig|713887.8.peg.208"/>
<proteinExistence type="predicted"/>
<dbReference type="OrthoDB" id="9810951at2"/>
<gene>
    <name evidence="10" type="ordered locus">UCYN_02210</name>
</gene>
<evidence type="ECO:0000256" key="6">
    <source>
        <dbReference type="ARBA" id="ARBA00022989"/>
    </source>
</evidence>
<evidence type="ECO:0000313" key="10">
    <source>
        <dbReference type="EMBL" id="ADB94970.1"/>
    </source>
</evidence>
<feature type="transmembrane region" description="Helical" evidence="8">
    <location>
        <begin position="139"/>
        <end position="156"/>
    </location>
</feature>
<feature type="transmembrane region" description="Helical" evidence="8">
    <location>
        <begin position="12"/>
        <end position="29"/>
    </location>
</feature>
<feature type="transmembrane region" description="Helical" evidence="8">
    <location>
        <begin position="207"/>
        <end position="225"/>
    </location>
</feature>
<evidence type="ECO:0000256" key="3">
    <source>
        <dbReference type="ARBA" id="ARBA00022676"/>
    </source>
</evidence>
<keyword evidence="11" id="KW-1185">Reference proteome</keyword>
<keyword evidence="3" id="KW-0328">Glycosyltransferase</keyword>
<reference evidence="10 11" key="1">
    <citation type="journal article" date="2010" name="Nature">
        <title>Metabolic streamlining in an open-ocean nitrogen-fixing cyanobacterium.</title>
        <authorList>
            <person name="Tripp H.J."/>
            <person name="Bench S.R."/>
            <person name="Turk K.A."/>
            <person name="Foster R.A."/>
            <person name="Desany B.A."/>
            <person name="Niazi F."/>
            <person name="Affourtit J.P."/>
            <person name="Zehr J.P."/>
        </authorList>
    </citation>
    <scope>NUCLEOTIDE SEQUENCE [LARGE SCALE GENOMIC DNA]</scope>
    <source>
        <strain evidence="11">ALOHA</strain>
    </source>
</reference>